<keyword evidence="2" id="KW-1185">Reference proteome</keyword>
<accession>A0A2S9WQV8</accession>
<organism evidence="1 2">
    <name type="scientific">Nonlabens agnitus</name>
    <dbReference type="NCBI Taxonomy" id="870484"/>
    <lineage>
        <taxon>Bacteria</taxon>
        <taxon>Pseudomonadati</taxon>
        <taxon>Bacteroidota</taxon>
        <taxon>Flavobacteriia</taxon>
        <taxon>Flavobacteriales</taxon>
        <taxon>Flavobacteriaceae</taxon>
        <taxon>Nonlabens</taxon>
    </lineage>
</organism>
<evidence type="ECO:0000313" key="2">
    <source>
        <dbReference type="Proteomes" id="UP000239532"/>
    </source>
</evidence>
<dbReference type="InterPro" id="IPR025449">
    <property type="entry name" value="JetB"/>
</dbReference>
<sequence length="193" mass="22837">MNLLEKIQPYSKAVVRLLKGTVNKKDNNWKDVVFYKKEIADYLSIIGLELVIREEDGYAFLKQFIIDEDNNTLGLVNRRAIGFEVSVVLVILRQMLEDYENNPVEIQSRIKYILKEDLKAEIERFLPQKYNTVQFLKDLDTYINKIIDLKYLKEVNESDEQPKYIIHKIIKDKVSLDVLNDFKNQLEDYVESI</sequence>
<evidence type="ECO:0008006" key="3">
    <source>
        <dbReference type="Google" id="ProtNLM"/>
    </source>
</evidence>
<dbReference type="EMBL" id="MQUC01000003">
    <property type="protein sequence ID" value="PRP65863.1"/>
    <property type="molecule type" value="Genomic_DNA"/>
</dbReference>
<gene>
    <name evidence="1" type="ORF">BST86_01545</name>
</gene>
<evidence type="ECO:0000313" key="1">
    <source>
        <dbReference type="EMBL" id="PRP65863.1"/>
    </source>
</evidence>
<dbReference type="RefSeq" id="WP_105981729.1">
    <property type="nucleotide sequence ID" value="NZ_MQUC01000003.1"/>
</dbReference>
<comment type="caution">
    <text evidence="1">The sequence shown here is derived from an EMBL/GenBank/DDBJ whole genome shotgun (WGS) entry which is preliminary data.</text>
</comment>
<protein>
    <recommendedName>
        <fullName evidence="3">DUF4194 domain-containing protein</fullName>
    </recommendedName>
</protein>
<reference evidence="1 2" key="1">
    <citation type="submission" date="2016-11" db="EMBL/GenBank/DDBJ databases">
        <title>Trade-off between light-utilization and light-protection in marine flavobacteria.</title>
        <authorList>
            <person name="Kumagai Y."/>
        </authorList>
    </citation>
    <scope>NUCLEOTIDE SEQUENCE [LARGE SCALE GENOMIC DNA]</scope>
    <source>
        <strain evidence="1 2">JCM 17109</strain>
    </source>
</reference>
<name>A0A2S9WQV8_9FLAO</name>
<proteinExistence type="predicted"/>
<dbReference type="AlphaFoldDB" id="A0A2S9WQV8"/>
<dbReference type="OrthoDB" id="369102at2"/>
<dbReference type="Proteomes" id="UP000239532">
    <property type="component" value="Unassembled WGS sequence"/>
</dbReference>
<dbReference type="Pfam" id="PF13835">
    <property type="entry name" value="DUF4194"/>
    <property type="match status" value="1"/>
</dbReference>